<sequence>MDAHIRPSGAAGAGTDGWCHWHKGPSGSAEFVDVLERQSGPPIELYACAPCREQRGLVPAPGRVGA</sequence>
<evidence type="ECO:0000313" key="2">
    <source>
        <dbReference type="Proteomes" id="UP000516230"/>
    </source>
</evidence>
<accession>A0A7H0I4N1</accession>
<dbReference type="KEGG" id="sgj:IAG43_09305"/>
<proteinExistence type="predicted"/>
<dbReference type="AlphaFoldDB" id="A0A7H0I4N1"/>
<name>A0A7H0I4N1_9ACTN</name>
<dbReference type="RefSeq" id="WP_187744790.1">
    <property type="nucleotide sequence ID" value="NZ_CP060825.1"/>
</dbReference>
<evidence type="ECO:0000313" key="1">
    <source>
        <dbReference type="EMBL" id="QNP67747.1"/>
    </source>
</evidence>
<keyword evidence="2" id="KW-1185">Reference proteome</keyword>
<dbReference type="Proteomes" id="UP000516230">
    <property type="component" value="Chromosome"/>
</dbReference>
<organism evidence="1 2">
    <name type="scientific">Streptomyces genisteinicus</name>
    <dbReference type="NCBI Taxonomy" id="2768068"/>
    <lineage>
        <taxon>Bacteria</taxon>
        <taxon>Bacillati</taxon>
        <taxon>Actinomycetota</taxon>
        <taxon>Actinomycetes</taxon>
        <taxon>Kitasatosporales</taxon>
        <taxon>Streptomycetaceae</taxon>
        <taxon>Streptomyces</taxon>
    </lineage>
</organism>
<dbReference type="EMBL" id="CP060825">
    <property type="protein sequence ID" value="QNP67747.1"/>
    <property type="molecule type" value="Genomic_DNA"/>
</dbReference>
<reference evidence="1 2" key="1">
    <citation type="submission" date="2020-08" db="EMBL/GenBank/DDBJ databases">
        <title>A novel species.</title>
        <authorList>
            <person name="Gao J."/>
        </authorList>
    </citation>
    <scope>NUCLEOTIDE SEQUENCE [LARGE SCALE GENOMIC DNA]</scope>
    <source>
        <strain evidence="1 2">CRPJ-33</strain>
    </source>
</reference>
<protein>
    <submittedName>
        <fullName evidence="1">Uncharacterized protein</fullName>
    </submittedName>
</protein>
<gene>
    <name evidence="1" type="ORF">IAG43_09305</name>
</gene>